<protein>
    <submittedName>
        <fullName evidence="1">Uncharacterized protein</fullName>
    </submittedName>
</protein>
<gene>
    <name evidence="1" type="ORF">SOCEGT47_043900</name>
</gene>
<organism evidence="1 2">
    <name type="scientific">Sorangium cellulosum</name>
    <name type="common">Polyangium cellulosum</name>
    <dbReference type="NCBI Taxonomy" id="56"/>
    <lineage>
        <taxon>Bacteria</taxon>
        <taxon>Pseudomonadati</taxon>
        <taxon>Myxococcota</taxon>
        <taxon>Polyangia</taxon>
        <taxon>Polyangiales</taxon>
        <taxon>Polyangiaceae</taxon>
        <taxon>Sorangium</taxon>
    </lineage>
</organism>
<evidence type="ECO:0000313" key="1">
    <source>
        <dbReference type="EMBL" id="AUX23860.1"/>
    </source>
</evidence>
<dbReference type="AlphaFoldDB" id="A0A4P2Q3G1"/>
<dbReference type="EMBL" id="CP012670">
    <property type="protein sequence ID" value="AUX23860.1"/>
    <property type="molecule type" value="Genomic_DNA"/>
</dbReference>
<sequence length="71" mass="8358">MACRHAVFNYATQAPGGPVTVQSFGVIRGNYYSVPEIRPWFRKREEHEPQRRRGRRGENKKPLCPLWFLLT</sequence>
<evidence type="ECO:0000313" key="2">
    <source>
        <dbReference type="Proteomes" id="UP000295781"/>
    </source>
</evidence>
<name>A0A4P2Q3G1_SORCE</name>
<proteinExistence type="predicted"/>
<dbReference type="Proteomes" id="UP000295781">
    <property type="component" value="Chromosome"/>
</dbReference>
<reference evidence="1 2" key="1">
    <citation type="submission" date="2015-09" db="EMBL/GenBank/DDBJ databases">
        <title>Sorangium comparison.</title>
        <authorList>
            <person name="Zaburannyi N."/>
            <person name="Bunk B."/>
            <person name="Overmann J."/>
            <person name="Mueller R."/>
        </authorList>
    </citation>
    <scope>NUCLEOTIDE SEQUENCE [LARGE SCALE GENOMIC DNA]</scope>
    <source>
        <strain evidence="1 2">So ceGT47</strain>
    </source>
</reference>
<accession>A0A4P2Q3G1</accession>